<reference evidence="6 7" key="1">
    <citation type="submission" date="2020-08" db="EMBL/GenBank/DDBJ databases">
        <title>Genomic Encyclopedia of Type Strains, Phase IV (KMG-IV): sequencing the most valuable type-strain genomes for metagenomic binning, comparative biology and taxonomic classification.</title>
        <authorList>
            <person name="Goeker M."/>
        </authorList>
    </citation>
    <scope>NUCLEOTIDE SEQUENCE [LARGE SCALE GENOMIC DNA]</scope>
    <source>
        <strain evidence="6 7">DSM 18233</strain>
    </source>
</reference>
<dbReference type="SUPFAM" id="SSF51215">
    <property type="entry name" value="Regulatory protein AraC"/>
    <property type="match status" value="1"/>
</dbReference>
<dbReference type="GO" id="GO:0043565">
    <property type="term" value="F:sequence-specific DNA binding"/>
    <property type="evidence" value="ECO:0007669"/>
    <property type="project" value="InterPro"/>
</dbReference>
<dbReference type="SMART" id="SM00342">
    <property type="entry name" value="HTH_ARAC"/>
    <property type="match status" value="1"/>
</dbReference>
<keyword evidence="4" id="KW-0804">Transcription</keyword>
<dbReference type="Gene3D" id="1.10.10.60">
    <property type="entry name" value="Homeodomain-like"/>
    <property type="match status" value="2"/>
</dbReference>
<dbReference type="InterPro" id="IPR037923">
    <property type="entry name" value="HTH-like"/>
</dbReference>
<organism evidence="6 7">
    <name type="scientific">Silvimonas terrae</name>
    <dbReference type="NCBI Taxonomy" id="300266"/>
    <lineage>
        <taxon>Bacteria</taxon>
        <taxon>Pseudomonadati</taxon>
        <taxon>Pseudomonadota</taxon>
        <taxon>Betaproteobacteria</taxon>
        <taxon>Neisseriales</taxon>
        <taxon>Chitinibacteraceae</taxon>
        <taxon>Silvimonas</taxon>
    </lineage>
</organism>
<sequence length="275" mass="30846">MDTQLSLNVHMPVHVSNGGLFISRGVGTHPRRVIDSFELIYVKRGILAIEESGRRFEVGEEETLLLWPGREHGGCAPFPPDLQFFWVHFAVPAAPRQGDATLLQVPQHAYVSRPEHMTGLFRRLLNEQALLGERAVPMNLMAMQMLWEVTSSRAVGGVLDSESAVLAGRAEALIRTSFHLPITASSLAAQLECNPDYLGRVFRKHYQCTLTEAIHTRRVRHATNLLTDGKLSIDDIALQCGFDDPGYFRRVFKRATGTSPRAYRSLHLRLHINTD</sequence>
<dbReference type="PANTHER" id="PTHR43280:SF10">
    <property type="entry name" value="REGULATORY PROTEIN POCR"/>
    <property type="match status" value="1"/>
</dbReference>
<evidence type="ECO:0000313" key="6">
    <source>
        <dbReference type="EMBL" id="MBB5190906.1"/>
    </source>
</evidence>
<dbReference type="RefSeq" id="WP_221303076.1">
    <property type="nucleotide sequence ID" value="NZ_JACHHN010000003.1"/>
</dbReference>
<dbReference type="InterPro" id="IPR018060">
    <property type="entry name" value="HTH_AraC"/>
</dbReference>
<dbReference type="AlphaFoldDB" id="A0A840RES6"/>
<dbReference type="InterPro" id="IPR009057">
    <property type="entry name" value="Homeodomain-like_sf"/>
</dbReference>
<name>A0A840RES6_9NEIS</name>
<evidence type="ECO:0000256" key="1">
    <source>
        <dbReference type="ARBA" id="ARBA00023015"/>
    </source>
</evidence>
<evidence type="ECO:0000313" key="7">
    <source>
        <dbReference type="Proteomes" id="UP000543030"/>
    </source>
</evidence>
<proteinExistence type="predicted"/>
<dbReference type="PROSITE" id="PS00041">
    <property type="entry name" value="HTH_ARAC_FAMILY_1"/>
    <property type="match status" value="1"/>
</dbReference>
<dbReference type="Pfam" id="PF02311">
    <property type="entry name" value="AraC_binding"/>
    <property type="match status" value="1"/>
</dbReference>
<dbReference type="Proteomes" id="UP000543030">
    <property type="component" value="Unassembled WGS sequence"/>
</dbReference>
<dbReference type="SUPFAM" id="SSF46689">
    <property type="entry name" value="Homeodomain-like"/>
    <property type="match status" value="1"/>
</dbReference>
<dbReference type="PANTHER" id="PTHR43280">
    <property type="entry name" value="ARAC-FAMILY TRANSCRIPTIONAL REGULATOR"/>
    <property type="match status" value="1"/>
</dbReference>
<feature type="domain" description="HTH araC/xylS-type" evidence="5">
    <location>
        <begin position="168"/>
        <end position="266"/>
    </location>
</feature>
<dbReference type="PRINTS" id="PR00032">
    <property type="entry name" value="HTHARAC"/>
</dbReference>
<dbReference type="GO" id="GO:0003700">
    <property type="term" value="F:DNA-binding transcription factor activity"/>
    <property type="evidence" value="ECO:0007669"/>
    <property type="project" value="InterPro"/>
</dbReference>
<keyword evidence="3" id="KW-0010">Activator</keyword>
<dbReference type="Pfam" id="PF12833">
    <property type="entry name" value="HTH_18"/>
    <property type="match status" value="1"/>
</dbReference>
<evidence type="ECO:0000256" key="4">
    <source>
        <dbReference type="ARBA" id="ARBA00023163"/>
    </source>
</evidence>
<dbReference type="InterPro" id="IPR003313">
    <property type="entry name" value="AraC-bd"/>
</dbReference>
<keyword evidence="2 6" id="KW-0238">DNA-binding</keyword>
<dbReference type="InterPro" id="IPR020449">
    <property type="entry name" value="Tscrpt_reg_AraC-type_HTH"/>
</dbReference>
<comment type="caution">
    <text evidence="6">The sequence shown here is derived from an EMBL/GenBank/DDBJ whole genome shotgun (WGS) entry which is preliminary data.</text>
</comment>
<dbReference type="PROSITE" id="PS01124">
    <property type="entry name" value="HTH_ARAC_FAMILY_2"/>
    <property type="match status" value="1"/>
</dbReference>
<evidence type="ECO:0000256" key="2">
    <source>
        <dbReference type="ARBA" id="ARBA00023125"/>
    </source>
</evidence>
<keyword evidence="1" id="KW-0805">Transcription regulation</keyword>
<keyword evidence="7" id="KW-1185">Reference proteome</keyword>
<gene>
    <name evidence="6" type="ORF">HNQ50_001629</name>
</gene>
<evidence type="ECO:0000256" key="3">
    <source>
        <dbReference type="ARBA" id="ARBA00023159"/>
    </source>
</evidence>
<protein>
    <submittedName>
        <fullName evidence="6">AraC-like DNA-binding protein</fullName>
    </submittedName>
</protein>
<dbReference type="InterPro" id="IPR018062">
    <property type="entry name" value="HTH_AraC-typ_CS"/>
</dbReference>
<dbReference type="EMBL" id="JACHHN010000003">
    <property type="protein sequence ID" value="MBB5190906.1"/>
    <property type="molecule type" value="Genomic_DNA"/>
</dbReference>
<accession>A0A840RES6</accession>
<evidence type="ECO:0000259" key="5">
    <source>
        <dbReference type="PROSITE" id="PS01124"/>
    </source>
</evidence>